<gene>
    <name evidence="3" type="ORF">B5M09_012960</name>
</gene>
<comment type="caution">
    <text evidence="3">The sequence shown here is derived from an EMBL/GenBank/DDBJ whole genome shotgun (WGS) entry which is preliminary data.</text>
</comment>
<accession>A0A425C2G4</accession>
<feature type="domain" description="Ig-like" evidence="2">
    <location>
        <begin position="43"/>
        <end position="126"/>
    </location>
</feature>
<keyword evidence="4" id="KW-1185">Reference proteome</keyword>
<name>A0A425C2G4_APHAT</name>
<feature type="compositionally biased region" description="Basic and acidic residues" evidence="1">
    <location>
        <begin position="89"/>
        <end position="101"/>
    </location>
</feature>
<protein>
    <recommendedName>
        <fullName evidence="2">Ig-like domain-containing protein</fullName>
    </recommendedName>
</protein>
<organism evidence="3 4">
    <name type="scientific">Aphanomyces astaci</name>
    <name type="common">Crayfish plague agent</name>
    <dbReference type="NCBI Taxonomy" id="112090"/>
    <lineage>
        <taxon>Eukaryota</taxon>
        <taxon>Sar</taxon>
        <taxon>Stramenopiles</taxon>
        <taxon>Oomycota</taxon>
        <taxon>Saprolegniomycetes</taxon>
        <taxon>Saprolegniales</taxon>
        <taxon>Verrucalvaceae</taxon>
        <taxon>Aphanomyces</taxon>
    </lineage>
</organism>
<dbReference type="Proteomes" id="UP000284702">
    <property type="component" value="Unassembled WGS sequence"/>
</dbReference>
<evidence type="ECO:0000256" key="1">
    <source>
        <dbReference type="SAM" id="MobiDB-lite"/>
    </source>
</evidence>
<dbReference type="InterPro" id="IPR007110">
    <property type="entry name" value="Ig-like_dom"/>
</dbReference>
<sequence>MARPLCRQESCQPDSYTLDLPPAWQIHPTFYVGKLKLYLTPLPTTTNGATTEGGHLDSALRPHRKPLQCLAHVGHPQVTSTWSKTGHLQHGDQTQRQEHPHLKSAPHANADCEPGDYICGHPSARS</sequence>
<dbReference type="VEuPathDB" id="FungiDB:H257_16911"/>
<proteinExistence type="predicted"/>
<evidence type="ECO:0000259" key="2">
    <source>
        <dbReference type="PROSITE" id="PS50835"/>
    </source>
</evidence>
<dbReference type="EMBL" id="MZMZ02005985">
    <property type="protein sequence ID" value="RQM11255.1"/>
    <property type="molecule type" value="Genomic_DNA"/>
</dbReference>
<evidence type="ECO:0000313" key="4">
    <source>
        <dbReference type="Proteomes" id="UP000284702"/>
    </source>
</evidence>
<feature type="region of interest" description="Disordered" evidence="1">
    <location>
        <begin position="80"/>
        <end position="109"/>
    </location>
</feature>
<dbReference type="PROSITE" id="PS50835">
    <property type="entry name" value="IG_LIKE"/>
    <property type="match status" value="1"/>
</dbReference>
<reference evidence="3" key="1">
    <citation type="submission" date="2018-07" db="EMBL/GenBank/DDBJ databases">
        <title>Annotation of Aphanomyces astaci genome assembly.</title>
        <authorList>
            <person name="Studholme D.J."/>
        </authorList>
    </citation>
    <scope>NUCLEOTIDE SEQUENCE [LARGE SCALE GENOMIC DNA]</scope>
    <source>
        <strain evidence="3">Pc</strain>
    </source>
</reference>
<dbReference type="AlphaFoldDB" id="A0A425C2G4"/>
<evidence type="ECO:0000313" key="3">
    <source>
        <dbReference type="EMBL" id="RQM11255.1"/>
    </source>
</evidence>